<dbReference type="Gene3D" id="1.10.260.40">
    <property type="entry name" value="lambda repressor-like DNA-binding domains"/>
    <property type="match status" value="1"/>
</dbReference>
<gene>
    <name evidence="3" type="ORF">CPT75_00500</name>
</gene>
<dbReference type="InterPro" id="IPR010982">
    <property type="entry name" value="Lambda_DNA-bd_dom_sf"/>
</dbReference>
<dbReference type="Pfam" id="PF01381">
    <property type="entry name" value="HTH_3"/>
    <property type="match status" value="1"/>
</dbReference>
<evidence type="ECO:0000259" key="2">
    <source>
        <dbReference type="PROSITE" id="PS50943"/>
    </source>
</evidence>
<dbReference type="SUPFAM" id="SSF48452">
    <property type="entry name" value="TPR-like"/>
    <property type="match status" value="1"/>
</dbReference>
<accession>A0A317FXR3</accession>
<name>A0A317FXR3_BUTFI</name>
<dbReference type="PANTHER" id="PTHR46558">
    <property type="entry name" value="TRACRIPTIONAL REGULATORY PROTEIN-RELATED-RELATED"/>
    <property type="match status" value="1"/>
</dbReference>
<dbReference type="AlphaFoldDB" id="A0A317FXR3"/>
<dbReference type="EMBL" id="NXNG01000002">
    <property type="protein sequence ID" value="PWT25896.1"/>
    <property type="molecule type" value="Genomic_DNA"/>
</dbReference>
<dbReference type="CDD" id="cd00093">
    <property type="entry name" value="HTH_XRE"/>
    <property type="match status" value="1"/>
</dbReference>
<protein>
    <submittedName>
        <fullName evidence="3">Transcriptional regulator</fullName>
    </submittedName>
</protein>
<organism evidence="3 4">
    <name type="scientific">Butyrivibrio fibrisolvens</name>
    <dbReference type="NCBI Taxonomy" id="831"/>
    <lineage>
        <taxon>Bacteria</taxon>
        <taxon>Bacillati</taxon>
        <taxon>Bacillota</taxon>
        <taxon>Clostridia</taxon>
        <taxon>Lachnospirales</taxon>
        <taxon>Lachnospiraceae</taxon>
        <taxon>Butyrivibrio</taxon>
    </lineage>
</organism>
<dbReference type="GO" id="GO:0003677">
    <property type="term" value="F:DNA binding"/>
    <property type="evidence" value="ECO:0007669"/>
    <property type="project" value="UniProtKB-KW"/>
</dbReference>
<dbReference type="SUPFAM" id="SSF47413">
    <property type="entry name" value="lambda repressor-like DNA-binding domains"/>
    <property type="match status" value="1"/>
</dbReference>
<geneLocation type="plasmid" evidence="4">
    <name>pinbov266</name>
</geneLocation>
<sequence>MTIGEKIRVLRRDKNMSQSELAKVLGVTNQAISKWEKDISNPDISLLPDLAACFGVAIDDLFEYSKEKQYEKIENTIDLANEISTTQFVSMENFLMEEIQKNPENYRPINLIANLYEAWADFMERKSFVYAKRAIELQPNSKKDMTIVAHALHSKLYDWDVCNHKQSIDYWKSIIKAEPKNVRAYLYLLDDLMDAGRLREAKEVLEEARTVSEDTLYEAYEIQIEECEQGFEAVIDKYRDLAKKYPKDWRILFNVANQFSHYEHYEEAITYWLKGHDAMEKPRYTDFYESTAQCYLRLGDTESAIKYYKKKKQLLKTEWGVKYGRELDEIDKTIEELSK</sequence>
<proteinExistence type="predicted"/>
<keyword evidence="3" id="KW-0614">Plasmid</keyword>
<dbReference type="InterPro" id="IPR011990">
    <property type="entry name" value="TPR-like_helical_dom_sf"/>
</dbReference>
<dbReference type="Gene3D" id="1.25.40.10">
    <property type="entry name" value="Tetratricopeptide repeat domain"/>
    <property type="match status" value="2"/>
</dbReference>
<dbReference type="PANTHER" id="PTHR46558:SF11">
    <property type="entry name" value="HTH-TYPE TRANSCRIPTIONAL REGULATOR XRE"/>
    <property type="match status" value="1"/>
</dbReference>
<reference evidence="3 4" key="1">
    <citation type="submission" date="2017-09" db="EMBL/GenBank/DDBJ databases">
        <title>High-quality draft genome sequence of Butyrivibrio fibrisolvens INBov1, isolated from cow rumen.</title>
        <authorList>
            <person name="Rodriguez Hernaez J."/>
            <person name="Rivarola M."/>
            <person name="Paniego N."/>
            <person name="Cravero S."/>
            <person name="Ceron Cucchi M."/>
            <person name="Martinez M.C."/>
        </authorList>
    </citation>
    <scope>NUCLEOTIDE SEQUENCE [LARGE SCALE GENOMIC DNA]</scope>
    <source>
        <strain evidence="3 4">INBov1</strain>
        <plasmid evidence="4">pinbov266</plasmid>
    </source>
</reference>
<comment type="caution">
    <text evidence="3">The sequence shown here is derived from an EMBL/GenBank/DDBJ whole genome shotgun (WGS) entry which is preliminary data.</text>
</comment>
<dbReference type="PROSITE" id="PS50943">
    <property type="entry name" value="HTH_CROC1"/>
    <property type="match status" value="1"/>
</dbReference>
<dbReference type="Proteomes" id="UP000245488">
    <property type="component" value="Plasmid pINBov266"/>
</dbReference>
<keyword evidence="4" id="KW-1185">Reference proteome</keyword>
<evidence type="ECO:0000313" key="4">
    <source>
        <dbReference type="Proteomes" id="UP000245488"/>
    </source>
</evidence>
<dbReference type="RefSeq" id="WP_110074431.1">
    <property type="nucleotide sequence ID" value="NZ_CM009897.1"/>
</dbReference>
<keyword evidence="1" id="KW-0238">DNA-binding</keyword>
<evidence type="ECO:0000313" key="3">
    <source>
        <dbReference type="EMBL" id="PWT25896.1"/>
    </source>
</evidence>
<dbReference type="SMART" id="SM00530">
    <property type="entry name" value="HTH_XRE"/>
    <property type="match status" value="1"/>
</dbReference>
<evidence type="ECO:0000256" key="1">
    <source>
        <dbReference type="ARBA" id="ARBA00023125"/>
    </source>
</evidence>
<dbReference type="InterPro" id="IPR001387">
    <property type="entry name" value="Cro/C1-type_HTH"/>
</dbReference>
<feature type="domain" description="HTH cro/C1-type" evidence="2">
    <location>
        <begin position="7"/>
        <end position="61"/>
    </location>
</feature>